<feature type="region of interest" description="Disordered" evidence="1">
    <location>
        <begin position="55"/>
        <end position="87"/>
    </location>
</feature>
<gene>
    <name evidence="2" type="ORF">SAMN05421812_12849</name>
</gene>
<evidence type="ECO:0000313" key="3">
    <source>
        <dbReference type="Proteomes" id="UP000198362"/>
    </source>
</evidence>
<feature type="compositionally biased region" description="Basic residues" evidence="1">
    <location>
        <begin position="66"/>
        <end position="86"/>
    </location>
</feature>
<sequence>MSLWRPALTVTEAADSFDGQGTFFPRVLAQGALSRDKTTDLSHEEHIATVAAPDTRHPETGWTKPSGRRTGRARVHRLSHAVTRRHPAGEQRECEPCAIAGRHKMGVTRAPGLVACLRCWETHDRAGVRPGEHNPHDVDACRLCRPSAEPEDAAAEAPILGSLLPYNPVDRPLSASRPALSNPWQVVEIAQQLADEHAASGRPVRYGHDFGRVEVAVAEVYAGLTASYGPVVRPSVHEVYTRVGCSERRAQYALRALQRAGLLYQHADGCMVREKNGAMQRLAAEYELRVPVAYLDRGHAMDEVEDHVDREQLDAYLVATQSAREMMATQPEEGPPAAPVDDLCTPLMGLVSTEESGSSSRRKTPQKRDSSQKTLVDGRAGALPLRHPRTRRGYALARRLLERAPRWQVVPLPYLAGALQPLAERGWTAFLVDRAAETYGPVTSSSGLSRVLQAVVAYVVGEEYRRQAQVSRMAARIVDAALAAQRGPAVWSDTSSAAKAAHDIAAAARARRPGKTAPAGWDRLVELTDSPAVAAPALVAAETAGTADRSARILALARRRAATERVRRAADQLPTPPETAS</sequence>
<dbReference type="EMBL" id="FZPH01000028">
    <property type="protein sequence ID" value="SNT65903.1"/>
    <property type="molecule type" value="Genomic_DNA"/>
</dbReference>
<dbReference type="Proteomes" id="UP000198362">
    <property type="component" value="Unassembled WGS sequence"/>
</dbReference>
<name>A0A239PFV8_9ACTN</name>
<proteinExistence type="predicted"/>
<organism evidence="2 3">
    <name type="scientific">Asanoa hainanensis</name>
    <dbReference type="NCBI Taxonomy" id="560556"/>
    <lineage>
        <taxon>Bacteria</taxon>
        <taxon>Bacillati</taxon>
        <taxon>Actinomycetota</taxon>
        <taxon>Actinomycetes</taxon>
        <taxon>Micromonosporales</taxon>
        <taxon>Micromonosporaceae</taxon>
        <taxon>Asanoa</taxon>
    </lineage>
</organism>
<evidence type="ECO:0000313" key="2">
    <source>
        <dbReference type="EMBL" id="SNT65903.1"/>
    </source>
</evidence>
<accession>A0A239PFV8</accession>
<reference evidence="2 3" key="1">
    <citation type="submission" date="2017-06" db="EMBL/GenBank/DDBJ databases">
        <authorList>
            <person name="Kim H.J."/>
            <person name="Triplett B.A."/>
        </authorList>
    </citation>
    <scope>NUCLEOTIDE SEQUENCE [LARGE SCALE GENOMIC DNA]</scope>
    <source>
        <strain evidence="2 3">CGMCC 4.5593</strain>
    </source>
</reference>
<dbReference type="AlphaFoldDB" id="A0A239PFV8"/>
<feature type="region of interest" description="Disordered" evidence="1">
    <location>
        <begin position="352"/>
        <end position="383"/>
    </location>
</feature>
<evidence type="ECO:0000256" key="1">
    <source>
        <dbReference type="SAM" id="MobiDB-lite"/>
    </source>
</evidence>
<keyword evidence="3" id="KW-1185">Reference proteome</keyword>
<protein>
    <submittedName>
        <fullName evidence="2">Uncharacterized protein</fullName>
    </submittedName>
</protein>